<feature type="non-terminal residue" evidence="6">
    <location>
        <position position="1"/>
    </location>
</feature>
<sequence>GVFELQIKQLQNTNGLLLSGGCCDSGGGGGVGGRCPQADQCDTFLRACLKEYQVRVSPTGSCTFGAGSTGVLGGNSFSLRHRTPGEQVGRISIPFKYAWPNSKRYRFQGKVAHVGGGVEKARFSLGNGRAERAALSSSLCERRGPLLPWGGPRLGGRQVFEDQWELEPRKQVSPCGRALRLQSWASLTGALDFSQAQRKEAQSARDFQSRGPGSEHHSADCHLSCSAIIFIIFLG</sequence>
<gene>
    <name evidence="6" type="primary">Jag1a</name>
    <name evidence="6" type="ORF">GTO95_0009089</name>
</gene>
<comment type="caution">
    <text evidence="6">The sequence shown here is derived from an EMBL/GenBank/DDBJ whole genome shotgun (WGS) entry which is preliminary data.</text>
</comment>
<evidence type="ECO:0000256" key="4">
    <source>
        <dbReference type="ARBA" id="ARBA00022989"/>
    </source>
</evidence>
<keyword evidence="3" id="KW-0677">Repeat</keyword>
<dbReference type="Pfam" id="PF07657">
    <property type="entry name" value="MNNL"/>
    <property type="match status" value="1"/>
</dbReference>
<evidence type="ECO:0000259" key="5">
    <source>
        <dbReference type="Pfam" id="PF07657"/>
    </source>
</evidence>
<protein>
    <submittedName>
        <fullName evidence="6">JAG1A protein</fullName>
    </submittedName>
</protein>
<reference evidence="6" key="1">
    <citation type="journal article" date="2021" name="Cell">
        <title>Tracing the genetic footprints of vertebrate landing in non-teleost ray-finned fishes.</title>
        <authorList>
            <person name="Bi X."/>
            <person name="Wang K."/>
            <person name="Yang L."/>
            <person name="Pan H."/>
            <person name="Jiang H."/>
            <person name="Wei Q."/>
            <person name="Fang M."/>
            <person name="Yu H."/>
            <person name="Zhu C."/>
            <person name="Cai Y."/>
            <person name="He Y."/>
            <person name="Gan X."/>
            <person name="Zeng H."/>
            <person name="Yu D."/>
            <person name="Zhu Y."/>
            <person name="Jiang H."/>
            <person name="Qiu Q."/>
            <person name="Yang H."/>
            <person name="Zhang Y.E."/>
            <person name="Wang W."/>
            <person name="Zhu M."/>
            <person name="He S."/>
            <person name="Zhang G."/>
        </authorList>
    </citation>
    <scope>NUCLEOTIDE SEQUENCE</scope>
    <source>
        <strain evidence="6">Allg_001</strain>
    </source>
</reference>
<feature type="non-terminal residue" evidence="6">
    <location>
        <position position="235"/>
    </location>
</feature>
<evidence type="ECO:0000313" key="6">
    <source>
        <dbReference type="EMBL" id="MBN3319096.1"/>
    </source>
</evidence>
<dbReference type="InterPro" id="IPR011651">
    <property type="entry name" value="Notch_ligand_N"/>
</dbReference>
<dbReference type="EMBL" id="JAAWVO010043183">
    <property type="protein sequence ID" value="MBN3319096.1"/>
    <property type="molecule type" value="Genomic_DNA"/>
</dbReference>
<evidence type="ECO:0000256" key="2">
    <source>
        <dbReference type="ARBA" id="ARBA00022692"/>
    </source>
</evidence>
<keyword evidence="2" id="KW-0812">Transmembrane</keyword>
<evidence type="ECO:0000313" key="7">
    <source>
        <dbReference type="Proteomes" id="UP000736164"/>
    </source>
</evidence>
<organism evidence="6 7">
    <name type="scientific">Atractosteus spatula</name>
    <name type="common">Alligator gar</name>
    <name type="synonym">Lepisosteus spatula</name>
    <dbReference type="NCBI Taxonomy" id="7917"/>
    <lineage>
        <taxon>Eukaryota</taxon>
        <taxon>Metazoa</taxon>
        <taxon>Chordata</taxon>
        <taxon>Craniata</taxon>
        <taxon>Vertebrata</taxon>
        <taxon>Euteleostomi</taxon>
        <taxon>Actinopterygii</taxon>
        <taxon>Neopterygii</taxon>
        <taxon>Holostei</taxon>
        <taxon>Semionotiformes</taxon>
        <taxon>Lepisosteidae</taxon>
        <taxon>Atractosteus</taxon>
    </lineage>
</organism>
<evidence type="ECO:0000256" key="3">
    <source>
        <dbReference type="ARBA" id="ARBA00022737"/>
    </source>
</evidence>
<keyword evidence="1" id="KW-0245">EGF-like domain</keyword>
<dbReference type="GO" id="GO:0016020">
    <property type="term" value="C:membrane"/>
    <property type="evidence" value="ECO:0007669"/>
    <property type="project" value="UniProtKB-SubCell"/>
</dbReference>
<feature type="domain" description="Notch ligand N-terminal" evidence="5">
    <location>
        <begin position="1"/>
        <end position="102"/>
    </location>
</feature>
<dbReference type="Proteomes" id="UP000736164">
    <property type="component" value="Unassembled WGS sequence"/>
</dbReference>
<accession>A0A8J7NWN7</accession>
<name>A0A8J7NWN7_ATRSP</name>
<dbReference type="FunFam" id="2.60.40.3510:FF:000014">
    <property type="entry name" value="Uncharacterized protein"/>
    <property type="match status" value="1"/>
</dbReference>
<keyword evidence="4" id="KW-1133">Transmembrane helix</keyword>
<keyword evidence="4" id="KW-0472">Membrane</keyword>
<keyword evidence="7" id="KW-1185">Reference proteome</keyword>
<dbReference type="GO" id="GO:0007219">
    <property type="term" value="P:Notch signaling pathway"/>
    <property type="evidence" value="ECO:0007669"/>
    <property type="project" value="InterPro"/>
</dbReference>
<evidence type="ECO:0000256" key="1">
    <source>
        <dbReference type="ARBA" id="ARBA00022536"/>
    </source>
</evidence>
<dbReference type="Gene3D" id="2.60.40.3510">
    <property type="match status" value="1"/>
</dbReference>
<dbReference type="AlphaFoldDB" id="A0A8J7NWN7"/>
<proteinExistence type="predicted"/>